<feature type="region of interest" description="Disordered" evidence="5">
    <location>
        <begin position="548"/>
        <end position="571"/>
    </location>
</feature>
<gene>
    <name evidence="7" type="ORF">ACOF00016_LOCUS2690</name>
    <name evidence="8" type="ORF">ACOF00016_LOCUS2691</name>
</gene>
<feature type="compositionally biased region" description="Low complexity" evidence="5">
    <location>
        <begin position="367"/>
        <end position="378"/>
    </location>
</feature>
<feature type="region of interest" description="Disordered" evidence="5">
    <location>
        <begin position="1"/>
        <end position="48"/>
    </location>
</feature>
<dbReference type="InterPro" id="IPR036388">
    <property type="entry name" value="WH-like_DNA-bd_sf"/>
</dbReference>
<proteinExistence type="inferred from homology"/>
<keyword evidence="3" id="KW-0539">Nucleus</keyword>
<dbReference type="PANTHER" id="PTHR10015">
    <property type="entry name" value="HEAT SHOCK TRANSCRIPTION FACTOR"/>
    <property type="match status" value="1"/>
</dbReference>
<evidence type="ECO:0000256" key="5">
    <source>
        <dbReference type="SAM" id="MobiDB-lite"/>
    </source>
</evidence>
<feature type="compositionally biased region" description="Low complexity" evidence="5">
    <location>
        <begin position="195"/>
        <end position="209"/>
    </location>
</feature>
<protein>
    <recommendedName>
        <fullName evidence="6">HSF-type DNA-binding domain-containing protein</fullName>
    </recommendedName>
</protein>
<feature type="domain" description="HSF-type DNA-binding" evidence="6">
    <location>
        <begin position="250"/>
        <end position="344"/>
    </location>
</feature>
<evidence type="ECO:0000313" key="8">
    <source>
        <dbReference type="EMBL" id="CAE0404583.1"/>
    </source>
</evidence>
<dbReference type="FunFam" id="1.10.10.10:FF:000479">
    <property type="entry name" value="Predicted protein"/>
    <property type="match status" value="1"/>
</dbReference>
<feature type="region of interest" description="Disordered" evidence="5">
    <location>
        <begin position="149"/>
        <end position="169"/>
    </location>
</feature>
<dbReference type="InterPro" id="IPR000232">
    <property type="entry name" value="HSF_DNA-bd"/>
</dbReference>
<comment type="similarity">
    <text evidence="4">Belongs to the HSF family.</text>
</comment>
<sequence length="571" mass="59097">MSSEGTDPKEQSGIPTVSPTSSSAPAPIPSVVPPPVPEAPYSTPSKGAILKRNISAPIMTDYPSSSDPVPDPMDLSALKDSMDAAMATLGSEAAPDPSVAEIAEDDKQAQLRAMYLAGFKAAQARHQVQLQQGGGDQSHPASQSLRDNYESAKKTPNTTSAKTPPSSVSSGAVILPLAGGVAAGVIKVNPPLVPTGTSPASTTSTSKMSEISEGPIATRRMTRTASIGSNNLPPSPALSATASPAGATSGANPFPRKLMDMLKKEDSSVVEFLPAGDAFTVRDTDRFISEILPQYFRHTKLTSFQRQLNLYGFRRITKGPDAGAYRHELFHRDYPDKCLQMKRTKQKGGASPQLRPSPRLRSESINSSPLDSPDHSPSAYSLEPGILSSSAPSALTSSLMGGRSASFGQERYANLRGGNVATSGDAPRTGLSMLMNGGGVHNPPSSVASFASLSGMNGESSPFQEERERQASALAAAGMVADTVSTSGELSGLAAPPQLGVPASAQATSSSGVVDNINWGGVDAGDIHLDDMDLDFATLFDPSIEEANMQTEGSGWPVSKGSGAPTTAGSS</sequence>
<dbReference type="GO" id="GO:0003700">
    <property type="term" value="F:DNA-binding transcription factor activity"/>
    <property type="evidence" value="ECO:0007669"/>
    <property type="project" value="InterPro"/>
</dbReference>
<dbReference type="EMBL" id="HBIM01003106">
    <property type="protein sequence ID" value="CAE0404583.1"/>
    <property type="molecule type" value="Transcribed_RNA"/>
</dbReference>
<feature type="compositionally biased region" description="Basic and acidic residues" evidence="5">
    <location>
        <begin position="1"/>
        <end position="10"/>
    </location>
</feature>
<feature type="compositionally biased region" description="Pro residues" evidence="5">
    <location>
        <begin position="26"/>
        <end position="38"/>
    </location>
</feature>
<dbReference type="SUPFAM" id="SSF46785">
    <property type="entry name" value="Winged helix' DNA-binding domain"/>
    <property type="match status" value="1"/>
</dbReference>
<feature type="compositionally biased region" description="Polar residues" evidence="5">
    <location>
        <begin position="154"/>
        <end position="169"/>
    </location>
</feature>
<dbReference type="EMBL" id="HBIM01003105">
    <property type="protein sequence ID" value="CAE0404582.1"/>
    <property type="molecule type" value="Transcribed_RNA"/>
</dbReference>
<name>A0A6S8I9L2_9STRA</name>
<feature type="compositionally biased region" description="Low complexity" evidence="5">
    <location>
        <begin position="237"/>
        <end position="252"/>
    </location>
</feature>
<evidence type="ECO:0000259" key="6">
    <source>
        <dbReference type="SMART" id="SM00415"/>
    </source>
</evidence>
<evidence type="ECO:0000313" key="7">
    <source>
        <dbReference type="EMBL" id="CAE0404582.1"/>
    </source>
</evidence>
<dbReference type="GO" id="GO:0005634">
    <property type="term" value="C:nucleus"/>
    <property type="evidence" value="ECO:0007669"/>
    <property type="project" value="UniProtKB-SubCell"/>
</dbReference>
<dbReference type="GO" id="GO:0043565">
    <property type="term" value="F:sequence-specific DNA binding"/>
    <property type="evidence" value="ECO:0007669"/>
    <property type="project" value="InterPro"/>
</dbReference>
<dbReference type="AlphaFoldDB" id="A0A6S8I9L2"/>
<feature type="compositionally biased region" description="Low complexity" evidence="5">
    <location>
        <begin position="15"/>
        <end position="25"/>
    </location>
</feature>
<keyword evidence="2" id="KW-0238">DNA-binding</keyword>
<evidence type="ECO:0000256" key="3">
    <source>
        <dbReference type="ARBA" id="ARBA00023242"/>
    </source>
</evidence>
<feature type="region of interest" description="Disordered" evidence="5">
    <location>
        <begin position="190"/>
        <end position="252"/>
    </location>
</feature>
<evidence type="ECO:0000256" key="1">
    <source>
        <dbReference type="ARBA" id="ARBA00004123"/>
    </source>
</evidence>
<evidence type="ECO:0000256" key="2">
    <source>
        <dbReference type="ARBA" id="ARBA00023125"/>
    </source>
</evidence>
<dbReference type="PRINTS" id="PR00056">
    <property type="entry name" value="HSFDOMAIN"/>
</dbReference>
<dbReference type="InterPro" id="IPR036390">
    <property type="entry name" value="WH_DNA-bd_sf"/>
</dbReference>
<dbReference type="PANTHER" id="PTHR10015:SF206">
    <property type="entry name" value="HSF-TYPE DNA-BINDING DOMAIN-CONTAINING PROTEIN"/>
    <property type="match status" value="1"/>
</dbReference>
<dbReference type="Gene3D" id="1.10.10.10">
    <property type="entry name" value="Winged helix-like DNA-binding domain superfamily/Winged helix DNA-binding domain"/>
    <property type="match status" value="1"/>
</dbReference>
<comment type="subcellular location">
    <subcellularLocation>
        <location evidence="1">Nucleus</location>
    </subcellularLocation>
</comment>
<dbReference type="SMART" id="SM00415">
    <property type="entry name" value="HSF"/>
    <property type="match status" value="1"/>
</dbReference>
<feature type="region of interest" description="Disordered" evidence="5">
    <location>
        <begin position="342"/>
        <end position="385"/>
    </location>
</feature>
<evidence type="ECO:0000256" key="4">
    <source>
        <dbReference type="RuleBase" id="RU004020"/>
    </source>
</evidence>
<accession>A0A6S8I9L2</accession>
<reference evidence="8" key="1">
    <citation type="submission" date="2021-01" db="EMBL/GenBank/DDBJ databases">
        <authorList>
            <person name="Corre E."/>
            <person name="Pelletier E."/>
            <person name="Niang G."/>
            <person name="Scheremetjew M."/>
            <person name="Finn R."/>
            <person name="Kale V."/>
            <person name="Holt S."/>
            <person name="Cochrane G."/>
            <person name="Meng A."/>
            <person name="Brown T."/>
            <person name="Cohen L."/>
        </authorList>
    </citation>
    <scope>NUCLEOTIDE SEQUENCE</scope>
    <source>
        <strain evidence="8">CCMP127</strain>
    </source>
</reference>
<dbReference type="Pfam" id="PF00447">
    <property type="entry name" value="HSF_DNA-bind"/>
    <property type="match status" value="1"/>
</dbReference>
<organism evidence="8">
    <name type="scientific">Amphora coffeiformis</name>
    <dbReference type="NCBI Taxonomy" id="265554"/>
    <lineage>
        <taxon>Eukaryota</taxon>
        <taxon>Sar</taxon>
        <taxon>Stramenopiles</taxon>
        <taxon>Ochrophyta</taxon>
        <taxon>Bacillariophyta</taxon>
        <taxon>Bacillariophyceae</taxon>
        <taxon>Bacillariophycidae</taxon>
        <taxon>Thalassiophysales</taxon>
        <taxon>Catenulaceae</taxon>
        <taxon>Amphora</taxon>
    </lineage>
</organism>